<accession>A0A4Y2N160</accession>
<feature type="non-terminal residue" evidence="2">
    <location>
        <position position="99"/>
    </location>
</feature>
<sequence>MPFSHFSSYEWHKQCKAKAAEVRCSREAKDYVEGVSTLLGGQVLAQLCGTSFSNCYGQLYGVEDDNLDERYSKEEYNHSTIFYPSTLMILLSFIVMSYF</sequence>
<feature type="transmembrane region" description="Helical" evidence="1">
    <location>
        <begin position="80"/>
        <end position="98"/>
    </location>
</feature>
<evidence type="ECO:0000313" key="2">
    <source>
        <dbReference type="EMBL" id="GBN31877.1"/>
    </source>
</evidence>
<keyword evidence="1" id="KW-0472">Membrane</keyword>
<protein>
    <submittedName>
        <fullName evidence="2">Uncharacterized protein</fullName>
    </submittedName>
</protein>
<proteinExistence type="predicted"/>
<comment type="caution">
    <text evidence="2">The sequence shown here is derived from an EMBL/GenBank/DDBJ whole genome shotgun (WGS) entry which is preliminary data.</text>
</comment>
<keyword evidence="3" id="KW-1185">Reference proteome</keyword>
<dbReference type="EMBL" id="BGPR01125324">
    <property type="protein sequence ID" value="GBN31877.1"/>
    <property type="molecule type" value="Genomic_DNA"/>
</dbReference>
<dbReference type="Proteomes" id="UP000499080">
    <property type="component" value="Unassembled WGS sequence"/>
</dbReference>
<evidence type="ECO:0000313" key="3">
    <source>
        <dbReference type="Proteomes" id="UP000499080"/>
    </source>
</evidence>
<dbReference type="AlphaFoldDB" id="A0A4Y2N160"/>
<organism evidence="2 3">
    <name type="scientific">Araneus ventricosus</name>
    <name type="common">Orbweaver spider</name>
    <name type="synonym">Epeira ventricosa</name>
    <dbReference type="NCBI Taxonomy" id="182803"/>
    <lineage>
        <taxon>Eukaryota</taxon>
        <taxon>Metazoa</taxon>
        <taxon>Ecdysozoa</taxon>
        <taxon>Arthropoda</taxon>
        <taxon>Chelicerata</taxon>
        <taxon>Arachnida</taxon>
        <taxon>Araneae</taxon>
        <taxon>Araneomorphae</taxon>
        <taxon>Entelegynae</taxon>
        <taxon>Araneoidea</taxon>
        <taxon>Araneidae</taxon>
        <taxon>Araneus</taxon>
    </lineage>
</organism>
<name>A0A4Y2N160_ARAVE</name>
<keyword evidence="1" id="KW-1133">Transmembrane helix</keyword>
<reference evidence="2 3" key="1">
    <citation type="journal article" date="2019" name="Sci. Rep.">
        <title>Orb-weaving spider Araneus ventricosus genome elucidates the spidroin gene catalogue.</title>
        <authorList>
            <person name="Kono N."/>
            <person name="Nakamura H."/>
            <person name="Ohtoshi R."/>
            <person name="Moran D.A.P."/>
            <person name="Shinohara A."/>
            <person name="Yoshida Y."/>
            <person name="Fujiwara M."/>
            <person name="Mori M."/>
            <person name="Tomita M."/>
            <person name="Arakawa K."/>
        </authorList>
    </citation>
    <scope>NUCLEOTIDE SEQUENCE [LARGE SCALE GENOMIC DNA]</scope>
</reference>
<evidence type="ECO:0000256" key="1">
    <source>
        <dbReference type="SAM" id="Phobius"/>
    </source>
</evidence>
<keyword evidence="1" id="KW-0812">Transmembrane</keyword>
<gene>
    <name evidence="2" type="ORF">AVEN_93343_1</name>
</gene>
<dbReference type="OrthoDB" id="6411297at2759"/>